<reference evidence="1" key="1">
    <citation type="journal article" date="2020" name="Fungal Divers.">
        <title>Resolving the Mortierellaceae phylogeny through synthesis of multi-gene phylogenetics and phylogenomics.</title>
        <authorList>
            <person name="Vandepol N."/>
            <person name="Liber J."/>
            <person name="Desiro A."/>
            <person name="Na H."/>
            <person name="Kennedy M."/>
            <person name="Barry K."/>
            <person name="Grigoriev I.V."/>
            <person name="Miller A.N."/>
            <person name="O'Donnell K."/>
            <person name="Stajich J.E."/>
            <person name="Bonito G."/>
        </authorList>
    </citation>
    <scope>NUCLEOTIDE SEQUENCE</scope>
    <source>
        <strain evidence="1">KOD948</strain>
    </source>
</reference>
<evidence type="ECO:0000313" key="1">
    <source>
        <dbReference type="EMBL" id="KAG0259768.1"/>
    </source>
</evidence>
<comment type="caution">
    <text evidence="1">The sequence shown here is derived from an EMBL/GenBank/DDBJ whole genome shotgun (WGS) entry which is preliminary data.</text>
</comment>
<gene>
    <name evidence="1" type="ORF">BG011_002379</name>
</gene>
<keyword evidence="2" id="KW-1185">Reference proteome</keyword>
<accession>A0A9P6Q4K0</accession>
<evidence type="ECO:0000313" key="2">
    <source>
        <dbReference type="Proteomes" id="UP000726737"/>
    </source>
</evidence>
<organism evidence="1 2">
    <name type="scientific">Mortierella polycephala</name>
    <dbReference type="NCBI Taxonomy" id="41804"/>
    <lineage>
        <taxon>Eukaryota</taxon>
        <taxon>Fungi</taxon>
        <taxon>Fungi incertae sedis</taxon>
        <taxon>Mucoromycota</taxon>
        <taxon>Mortierellomycotina</taxon>
        <taxon>Mortierellomycetes</taxon>
        <taxon>Mortierellales</taxon>
        <taxon>Mortierellaceae</taxon>
        <taxon>Mortierella</taxon>
    </lineage>
</organism>
<dbReference type="EMBL" id="JAAAJA010000175">
    <property type="protein sequence ID" value="KAG0259768.1"/>
    <property type="molecule type" value="Genomic_DNA"/>
</dbReference>
<dbReference type="Proteomes" id="UP000726737">
    <property type="component" value="Unassembled WGS sequence"/>
</dbReference>
<proteinExistence type="predicted"/>
<sequence>MDFREKKFLVFALDFRTILSRATATRTQVKNGDSLSTSSLVRVKSLSLPHFDNGFSPWILFTHLKPDILDLERFHLSVPTHAVKISEMHHSQDILLILTTCMQLKKYWVTASRLKVPALDFMDVYKNPRD</sequence>
<dbReference type="AlphaFoldDB" id="A0A9P6Q4K0"/>
<name>A0A9P6Q4K0_9FUNG</name>
<protein>
    <submittedName>
        <fullName evidence="1">Uncharacterized protein</fullName>
    </submittedName>
</protein>